<dbReference type="AlphaFoldDB" id="A0AAV4XBI2"/>
<dbReference type="EMBL" id="BPLR01000147">
    <property type="protein sequence ID" value="GIY92502.1"/>
    <property type="molecule type" value="Genomic_DNA"/>
</dbReference>
<name>A0AAV4XBI2_CAEEX</name>
<proteinExistence type="predicted"/>
<reference evidence="1 2" key="1">
    <citation type="submission" date="2021-06" db="EMBL/GenBank/DDBJ databases">
        <title>Caerostris extrusa draft genome.</title>
        <authorList>
            <person name="Kono N."/>
            <person name="Arakawa K."/>
        </authorList>
    </citation>
    <scope>NUCLEOTIDE SEQUENCE [LARGE SCALE GENOMIC DNA]</scope>
</reference>
<gene>
    <name evidence="1" type="ORF">CEXT_569741</name>
</gene>
<comment type="caution">
    <text evidence="1">The sequence shown here is derived from an EMBL/GenBank/DDBJ whole genome shotgun (WGS) entry which is preliminary data.</text>
</comment>
<dbReference type="Proteomes" id="UP001054945">
    <property type="component" value="Unassembled WGS sequence"/>
</dbReference>
<accession>A0AAV4XBI2</accession>
<sequence>MKQMSLSKILCLPAMEPPFQQSPRGARGGDSKSFCQSDGILIVLGQLYMLIPTTYPEGRTLNPDARANSKSIFLWCEYTYPPNSKAPTKSNFIRISPIPPNHLANKLHYGVSDHVQNSA</sequence>
<protein>
    <submittedName>
        <fullName evidence="1">Uncharacterized protein</fullName>
    </submittedName>
</protein>
<organism evidence="1 2">
    <name type="scientific">Caerostris extrusa</name>
    <name type="common">Bark spider</name>
    <name type="synonym">Caerostris bankana</name>
    <dbReference type="NCBI Taxonomy" id="172846"/>
    <lineage>
        <taxon>Eukaryota</taxon>
        <taxon>Metazoa</taxon>
        <taxon>Ecdysozoa</taxon>
        <taxon>Arthropoda</taxon>
        <taxon>Chelicerata</taxon>
        <taxon>Arachnida</taxon>
        <taxon>Araneae</taxon>
        <taxon>Araneomorphae</taxon>
        <taxon>Entelegynae</taxon>
        <taxon>Araneoidea</taxon>
        <taxon>Araneidae</taxon>
        <taxon>Caerostris</taxon>
    </lineage>
</organism>
<evidence type="ECO:0000313" key="1">
    <source>
        <dbReference type="EMBL" id="GIY92502.1"/>
    </source>
</evidence>
<evidence type="ECO:0000313" key="2">
    <source>
        <dbReference type="Proteomes" id="UP001054945"/>
    </source>
</evidence>
<keyword evidence="2" id="KW-1185">Reference proteome</keyword>